<proteinExistence type="predicted"/>
<dbReference type="PANTHER" id="PTHR44375">
    <property type="entry name" value="BETA-KETOACYL-ACP REDUCTASE-LIKE PROTEIN-RELATED"/>
    <property type="match status" value="1"/>
</dbReference>
<dbReference type="PANTHER" id="PTHR44375:SF22">
    <property type="entry name" value="11-BETA-HYDROXYSTEROID DEHYDROGENASE-LIKE 4A"/>
    <property type="match status" value="1"/>
</dbReference>
<dbReference type="InterPro" id="IPR002347">
    <property type="entry name" value="SDR_fam"/>
</dbReference>
<name>A0A830D3I9_9LAMI</name>
<dbReference type="PRINTS" id="PR00081">
    <property type="entry name" value="GDHRDH"/>
</dbReference>
<dbReference type="OrthoDB" id="47007at2759"/>
<sequence>MTGTWLVSRYICNRMRDARHGGSVINISSVAGLNRGQFLGTFVYAASKSAVITMTKVIPDERHLKLY</sequence>
<protein>
    <submittedName>
        <fullName evidence="1">Uncharacterized protein</fullName>
    </submittedName>
</protein>
<accession>A0A830D3I9</accession>
<dbReference type="InterPro" id="IPR036291">
    <property type="entry name" value="NAD(P)-bd_dom_sf"/>
</dbReference>
<dbReference type="Gene3D" id="3.40.50.720">
    <property type="entry name" value="NAD(P)-binding Rossmann-like Domain"/>
    <property type="match status" value="1"/>
</dbReference>
<dbReference type="Proteomes" id="UP000653305">
    <property type="component" value="Unassembled WGS sequence"/>
</dbReference>
<dbReference type="SUPFAM" id="SSF51735">
    <property type="entry name" value="NAD(P)-binding Rossmann-fold domains"/>
    <property type="match status" value="1"/>
</dbReference>
<dbReference type="AlphaFoldDB" id="A0A830D3I9"/>
<reference evidence="1" key="1">
    <citation type="submission" date="2020-07" db="EMBL/GenBank/DDBJ databases">
        <title>Ethylene signaling mediates host invasion by parasitic plants.</title>
        <authorList>
            <person name="Yoshida S."/>
        </authorList>
    </citation>
    <scope>NUCLEOTIDE SEQUENCE</scope>
    <source>
        <strain evidence="1">Okayama</strain>
    </source>
</reference>
<dbReference type="EMBL" id="BMAC01001127">
    <property type="protein sequence ID" value="GFQ05850.1"/>
    <property type="molecule type" value="Genomic_DNA"/>
</dbReference>
<dbReference type="Pfam" id="PF00106">
    <property type="entry name" value="adh_short"/>
    <property type="match status" value="1"/>
</dbReference>
<dbReference type="PRINTS" id="PR00080">
    <property type="entry name" value="SDRFAMILY"/>
</dbReference>
<organism evidence="1 2">
    <name type="scientific">Phtheirospermum japonicum</name>
    <dbReference type="NCBI Taxonomy" id="374723"/>
    <lineage>
        <taxon>Eukaryota</taxon>
        <taxon>Viridiplantae</taxon>
        <taxon>Streptophyta</taxon>
        <taxon>Embryophyta</taxon>
        <taxon>Tracheophyta</taxon>
        <taxon>Spermatophyta</taxon>
        <taxon>Magnoliopsida</taxon>
        <taxon>eudicotyledons</taxon>
        <taxon>Gunneridae</taxon>
        <taxon>Pentapetalae</taxon>
        <taxon>asterids</taxon>
        <taxon>lamiids</taxon>
        <taxon>Lamiales</taxon>
        <taxon>Orobanchaceae</taxon>
        <taxon>Orobanchaceae incertae sedis</taxon>
        <taxon>Phtheirospermum</taxon>
    </lineage>
</organism>
<gene>
    <name evidence="1" type="ORF">PHJA_002729000</name>
</gene>
<keyword evidence="2" id="KW-1185">Reference proteome</keyword>
<evidence type="ECO:0000313" key="2">
    <source>
        <dbReference type="Proteomes" id="UP000653305"/>
    </source>
</evidence>
<evidence type="ECO:0000313" key="1">
    <source>
        <dbReference type="EMBL" id="GFQ05850.1"/>
    </source>
</evidence>
<comment type="caution">
    <text evidence="1">The sequence shown here is derived from an EMBL/GenBank/DDBJ whole genome shotgun (WGS) entry which is preliminary data.</text>
</comment>